<dbReference type="AlphaFoldDB" id="A0A9D5JSN5"/>
<dbReference type="Proteomes" id="UP000649604">
    <property type="component" value="Unassembled WGS sequence"/>
</dbReference>
<protein>
    <submittedName>
        <fullName evidence="1">Uncharacterized protein</fullName>
    </submittedName>
</protein>
<comment type="caution">
    <text evidence="1">The sequence shown here is derived from an EMBL/GenBank/DDBJ whole genome shotgun (WGS) entry which is preliminary data.</text>
</comment>
<evidence type="ECO:0000313" key="2">
    <source>
        <dbReference type="Proteomes" id="UP000649604"/>
    </source>
</evidence>
<evidence type="ECO:0000313" key="1">
    <source>
        <dbReference type="EMBL" id="MBD3323529.1"/>
    </source>
</evidence>
<proteinExistence type="predicted"/>
<gene>
    <name evidence="1" type="ORF">GF339_03030</name>
</gene>
<accession>A0A9D5JSN5</accession>
<name>A0A9D5JSN5_9BACT</name>
<reference evidence="1" key="1">
    <citation type="submission" date="2019-11" db="EMBL/GenBank/DDBJ databases">
        <title>Microbial mats filling the niche in hypersaline microbial mats.</title>
        <authorList>
            <person name="Wong H.L."/>
            <person name="Macleod F.I."/>
            <person name="White R.A. III"/>
            <person name="Burns B.P."/>
        </authorList>
    </citation>
    <scope>NUCLEOTIDE SEQUENCE</scope>
    <source>
        <strain evidence="1">Rbin_158</strain>
    </source>
</reference>
<organism evidence="1 2">
    <name type="scientific">candidate division KSB3 bacterium</name>
    <dbReference type="NCBI Taxonomy" id="2044937"/>
    <lineage>
        <taxon>Bacteria</taxon>
        <taxon>candidate division KSB3</taxon>
    </lineage>
</organism>
<dbReference type="EMBL" id="WJJP01000092">
    <property type="protein sequence ID" value="MBD3323529.1"/>
    <property type="molecule type" value="Genomic_DNA"/>
</dbReference>
<sequence length="81" mass="8902">MGSAILRSLLVKHPLAERRQRVCQGINAVGGIFLVVRGALARALPTKPDGETFPKEGFLKIDDEIAVDRDESFEIALNIEE</sequence>